<protein>
    <recommendedName>
        <fullName evidence="3">HTH arsR-type domain-containing protein</fullName>
    </recommendedName>
</protein>
<evidence type="ECO:0000313" key="1">
    <source>
        <dbReference type="EMBL" id="MBT1702317.1"/>
    </source>
</evidence>
<evidence type="ECO:0000313" key="2">
    <source>
        <dbReference type="Proteomes" id="UP000772618"/>
    </source>
</evidence>
<dbReference type="InterPro" id="IPR036390">
    <property type="entry name" value="WH_DNA-bd_sf"/>
</dbReference>
<dbReference type="Proteomes" id="UP000772618">
    <property type="component" value="Unassembled WGS sequence"/>
</dbReference>
<keyword evidence="2" id="KW-1185">Reference proteome</keyword>
<sequence>MKKSLTQIDLTVLDTLKRLGRKSAFEVAALLSDQYDTLSVLRSLHHLLDRDLLVRYNIYGDRYYQLNFRNEEKIKRILDQKEANPKAA</sequence>
<organism evidence="1 2">
    <name type="scientific">Chryseosolibacter indicus</name>
    <dbReference type="NCBI Taxonomy" id="2782351"/>
    <lineage>
        <taxon>Bacteria</taxon>
        <taxon>Pseudomonadati</taxon>
        <taxon>Bacteroidota</taxon>
        <taxon>Cytophagia</taxon>
        <taxon>Cytophagales</taxon>
        <taxon>Chryseotaleaceae</taxon>
        <taxon>Chryseosolibacter</taxon>
    </lineage>
</organism>
<name>A0ABS5VLK0_9BACT</name>
<accession>A0ABS5VLK0</accession>
<comment type="caution">
    <text evidence="1">The sequence shown here is derived from an EMBL/GenBank/DDBJ whole genome shotgun (WGS) entry which is preliminary data.</text>
</comment>
<reference evidence="1 2" key="1">
    <citation type="submission" date="2021-05" db="EMBL/GenBank/DDBJ databases">
        <title>A Polyphasic approach of four new species of the genus Ohtaekwangia: Ohtaekwangia histidinii sp. nov., Ohtaekwangia cretensis sp. nov., Ohtaekwangia indiensis sp. nov., Ohtaekwangia reichenbachii sp. nov. from diverse environment.</title>
        <authorList>
            <person name="Octaviana S."/>
        </authorList>
    </citation>
    <scope>NUCLEOTIDE SEQUENCE [LARGE SCALE GENOMIC DNA]</scope>
    <source>
        <strain evidence="1 2">PWU20</strain>
    </source>
</reference>
<dbReference type="SUPFAM" id="SSF46785">
    <property type="entry name" value="Winged helix' DNA-binding domain"/>
    <property type="match status" value="1"/>
</dbReference>
<evidence type="ECO:0008006" key="3">
    <source>
        <dbReference type="Google" id="ProtNLM"/>
    </source>
</evidence>
<dbReference type="RefSeq" id="WP_254152163.1">
    <property type="nucleotide sequence ID" value="NZ_JAHESD010000004.1"/>
</dbReference>
<dbReference type="EMBL" id="JAHESD010000004">
    <property type="protein sequence ID" value="MBT1702317.1"/>
    <property type="molecule type" value="Genomic_DNA"/>
</dbReference>
<proteinExistence type="predicted"/>
<gene>
    <name evidence="1" type="ORF">KK060_03450</name>
</gene>